<reference evidence="1 2" key="1">
    <citation type="submission" date="2020-08" db="EMBL/GenBank/DDBJ databases">
        <title>Genomic Encyclopedia of Type Strains, Phase IV (KMG-IV): sequencing the most valuable type-strain genomes for metagenomic binning, comparative biology and taxonomic classification.</title>
        <authorList>
            <person name="Goeker M."/>
        </authorList>
    </citation>
    <scope>NUCLEOTIDE SEQUENCE [LARGE SCALE GENOMIC DNA]</scope>
    <source>
        <strain evidence="1 2">DSM 103733</strain>
    </source>
</reference>
<accession>A0A841JYJ9</accession>
<protein>
    <submittedName>
        <fullName evidence="1">Uncharacterized protein</fullName>
    </submittedName>
</protein>
<dbReference type="EMBL" id="JACHEK010000002">
    <property type="protein sequence ID" value="MBB6143044.1"/>
    <property type="molecule type" value="Genomic_DNA"/>
</dbReference>
<evidence type="ECO:0000313" key="2">
    <source>
        <dbReference type="Proteomes" id="UP000538666"/>
    </source>
</evidence>
<gene>
    <name evidence="1" type="ORF">HNQ77_000988</name>
</gene>
<dbReference type="AlphaFoldDB" id="A0A841JYJ9"/>
<proteinExistence type="predicted"/>
<evidence type="ECO:0000313" key="1">
    <source>
        <dbReference type="EMBL" id="MBB6143044.1"/>
    </source>
</evidence>
<dbReference type="Proteomes" id="UP000538666">
    <property type="component" value="Unassembled WGS sequence"/>
</dbReference>
<keyword evidence="2" id="KW-1185">Reference proteome</keyword>
<name>A0A841JYJ9_9BACT</name>
<sequence>MTSSQPGPEKMPDELDTEFAAVWKQYSNCSIRGQSARDDEAPGAPSPQEFAKIVEMESDVRRFFLRALVGVEPDFVLALLEASLQVTERFSRARPESKQAYTSFASAVFWKGLKTCRRQDALRQASHSYRPQRERRFLSCKFIKLLRYH</sequence>
<comment type="caution">
    <text evidence="1">The sequence shown here is derived from an EMBL/GenBank/DDBJ whole genome shotgun (WGS) entry which is preliminary data.</text>
</comment>
<organism evidence="1 2">
    <name type="scientific">Silvibacterium bohemicum</name>
    <dbReference type="NCBI Taxonomy" id="1577686"/>
    <lineage>
        <taxon>Bacteria</taxon>
        <taxon>Pseudomonadati</taxon>
        <taxon>Acidobacteriota</taxon>
        <taxon>Terriglobia</taxon>
        <taxon>Terriglobales</taxon>
        <taxon>Acidobacteriaceae</taxon>
        <taxon>Silvibacterium</taxon>
    </lineage>
</organism>